<dbReference type="NCBIfam" id="NF041216">
    <property type="entry name" value="CU044_2847_fam"/>
    <property type="match status" value="1"/>
</dbReference>
<feature type="domain" description="Trypsin-co-occurring" evidence="1">
    <location>
        <begin position="14"/>
        <end position="112"/>
    </location>
</feature>
<keyword evidence="3" id="KW-1185">Reference proteome</keyword>
<comment type="caution">
    <text evidence="2">The sequence shown here is derived from an EMBL/GenBank/DDBJ whole genome shotgun (WGS) entry which is preliminary data.</text>
</comment>
<proteinExistence type="predicted"/>
<name>A0ABX1P5G7_9CYAN</name>
<organism evidence="2 3">
    <name type="scientific">Brasilonema bromeliae SPC951</name>
    <dbReference type="NCBI Taxonomy" id="385972"/>
    <lineage>
        <taxon>Bacteria</taxon>
        <taxon>Bacillati</taxon>
        <taxon>Cyanobacteriota</taxon>
        <taxon>Cyanophyceae</taxon>
        <taxon>Nostocales</taxon>
        <taxon>Scytonemataceae</taxon>
        <taxon>Brasilonema</taxon>
        <taxon>Bromeliae group (in: Brasilonema)</taxon>
    </lineage>
</organism>
<dbReference type="RefSeq" id="WP_169154258.1">
    <property type="nucleotide sequence ID" value="NZ_CAWPJE010000387.1"/>
</dbReference>
<protein>
    <recommendedName>
        <fullName evidence="1">Trypsin-co-occurring domain-containing protein</fullName>
    </recommendedName>
</protein>
<dbReference type="Pfam" id="PF19493">
    <property type="entry name" value="Trypco1"/>
    <property type="match status" value="1"/>
</dbReference>
<sequence length="117" mass="12875">MPIIESKDVVNGEEVVIYIEVDNIPPSRSPYENVRGVDTARVVAAARDVFGEAMQLTRSCAKRVVESVKQMEKETRPNELEVKLAIKLDSEVGAVIAKVNTGAQIEVTMKWKSTGES</sequence>
<dbReference type="EMBL" id="QMEB01000027">
    <property type="protein sequence ID" value="NMG18976.1"/>
    <property type="molecule type" value="Genomic_DNA"/>
</dbReference>
<reference evidence="2 3" key="1">
    <citation type="submission" date="2018-06" db="EMBL/GenBank/DDBJ databases">
        <title>Comparative genomics of Brasilonema spp. strains.</title>
        <authorList>
            <person name="Alvarenga D.O."/>
            <person name="Fiore M.F."/>
            <person name="Varani A.M."/>
        </authorList>
    </citation>
    <scope>NUCLEOTIDE SEQUENCE [LARGE SCALE GENOMIC DNA]</scope>
    <source>
        <strain evidence="2 3">SPC951</strain>
    </source>
</reference>
<accession>A0ABX1P5G7</accession>
<evidence type="ECO:0000313" key="3">
    <source>
        <dbReference type="Proteomes" id="UP000718564"/>
    </source>
</evidence>
<evidence type="ECO:0000259" key="1">
    <source>
        <dbReference type="Pfam" id="PF19493"/>
    </source>
</evidence>
<gene>
    <name evidence="2" type="ORF">DP116_05745</name>
</gene>
<evidence type="ECO:0000313" key="2">
    <source>
        <dbReference type="EMBL" id="NMG18976.1"/>
    </source>
</evidence>
<dbReference type="InterPro" id="IPR045794">
    <property type="entry name" value="Trypco1"/>
</dbReference>
<dbReference type="Proteomes" id="UP000718564">
    <property type="component" value="Unassembled WGS sequence"/>
</dbReference>